<feature type="domain" description="M23ase beta-sheet core" evidence="2">
    <location>
        <begin position="148"/>
        <end position="238"/>
    </location>
</feature>
<dbReference type="CDD" id="cd12797">
    <property type="entry name" value="M23_peptidase"/>
    <property type="match status" value="1"/>
</dbReference>
<evidence type="ECO:0000313" key="4">
    <source>
        <dbReference type="Proteomes" id="UP000573327"/>
    </source>
</evidence>
<protein>
    <submittedName>
        <fullName evidence="3">Murein DD-endopeptidase MepM/ murein hydrolase activator NlpD</fullName>
    </submittedName>
</protein>
<keyword evidence="4" id="KW-1185">Reference proteome</keyword>
<dbReference type="EMBL" id="JACHJR010000001">
    <property type="protein sequence ID" value="MBB4948472.1"/>
    <property type="molecule type" value="Genomic_DNA"/>
</dbReference>
<evidence type="ECO:0000259" key="2">
    <source>
        <dbReference type="Pfam" id="PF01551"/>
    </source>
</evidence>
<proteinExistence type="predicted"/>
<evidence type="ECO:0000313" key="3">
    <source>
        <dbReference type="EMBL" id="MBB4948472.1"/>
    </source>
</evidence>
<keyword evidence="3" id="KW-0378">Hydrolase</keyword>
<dbReference type="Proteomes" id="UP000573327">
    <property type="component" value="Unassembled WGS sequence"/>
</dbReference>
<dbReference type="InterPro" id="IPR050570">
    <property type="entry name" value="Cell_wall_metabolism_enzyme"/>
</dbReference>
<dbReference type="RefSeq" id="WP_184918131.1">
    <property type="nucleotide sequence ID" value="NZ_JACHJR010000001.1"/>
</dbReference>
<reference evidence="3 4" key="1">
    <citation type="submission" date="2020-08" db="EMBL/GenBank/DDBJ databases">
        <title>Sequencing the genomes of 1000 actinobacteria strains.</title>
        <authorList>
            <person name="Klenk H.-P."/>
        </authorList>
    </citation>
    <scope>NUCLEOTIDE SEQUENCE [LARGE SCALE GENOMIC DNA]</scope>
    <source>
        <strain evidence="3 4">DSM 44786</strain>
    </source>
</reference>
<dbReference type="GO" id="GO:0004222">
    <property type="term" value="F:metalloendopeptidase activity"/>
    <property type="evidence" value="ECO:0007669"/>
    <property type="project" value="TreeGrafter"/>
</dbReference>
<dbReference type="Gene3D" id="2.70.70.10">
    <property type="entry name" value="Glucose Permease (Domain IIA)"/>
    <property type="match status" value="1"/>
</dbReference>
<dbReference type="InterPro" id="IPR011055">
    <property type="entry name" value="Dup_hybrid_motif"/>
</dbReference>
<gene>
    <name evidence="3" type="ORF">F4556_004007</name>
</gene>
<feature type="compositionally biased region" description="Pro residues" evidence="1">
    <location>
        <begin position="95"/>
        <end position="111"/>
    </location>
</feature>
<sequence length="256" mass="25694">MSSLHRVTAWVRERRTVVAWSGALTLAGGALLLPATAAAQTVLPTTPGSSAFTSAAFGSPQQAAIVQVAAPTPYELPGSGSSQDAVAVADNLAPAPAPEPAPAPAPAPEAAPAPTQAPVVAPAWSAPTPGERISNPYGVKNPEYAAGYHTGVDFAVSVGTPLLAVGDATVVSAGYDGAYGNEVVLRLSDGHFAEYAHLSALSVHAGQTVTAGQQIGKAGTTGNSTGPHLHFEIRSANKYGAVIDPIAFLSARGVTF</sequence>
<dbReference type="FunFam" id="2.70.70.10:FF:000013">
    <property type="entry name" value="Peptidase family M23"/>
    <property type="match status" value="1"/>
</dbReference>
<accession>A0A7W7SEA2</accession>
<dbReference type="PANTHER" id="PTHR21666:SF270">
    <property type="entry name" value="MUREIN HYDROLASE ACTIVATOR ENVC"/>
    <property type="match status" value="1"/>
</dbReference>
<feature type="region of interest" description="Disordered" evidence="1">
    <location>
        <begin position="93"/>
        <end position="114"/>
    </location>
</feature>
<comment type="caution">
    <text evidence="3">The sequence shown here is derived from an EMBL/GenBank/DDBJ whole genome shotgun (WGS) entry which is preliminary data.</text>
</comment>
<dbReference type="InterPro" id="IPR016047">
    <property type="entry name" value="M23ase_b-sheet_dom"/>
</dbReference>
<dbReference type="Pfam" id="PF01551">
    <property type="entry name" value="Peptidase_M23"/>
    <property type="match status" value="1"/>
</dbReference>
<dbReference type="PANTHER" id="PTHR21666">
    <property type="entry name" value="PEPTIDASE-RELATED"/>
    <property type="match status" value="1"/>
</dbReference>
<dbReference type="AlphaFoldDB" id="A0A7W7SEA2"/>
<organism evidence="3 4">
    <name type="scientific">Kitasatospora gansuensis</name>
    <dbReference type="NCBI Taxonomy" id="258050"/>
    <lineage>
        <taxon>Bacteria</taxon>
        <taxon>Bacillati</taxon>
        <taxon>Actinomycetota</taxon>
        <taxon>Actinomycetes</taxon>
        <taxon>Kitasatosporales</taxon>
        <taxon>Streptomycetaceae</taxon>
        <taxon>Kitasatospora</taxon>
    </lineage>
</organism>
<dbReference type="SUPFAM" id="SSF51261">
    <property type="entry name" value="Duplicated hybrid motif"/>
    <property type="match status" value="1"/>
</dbReference>
<name>A0A7W7SEA2_9ACTN</name>
<evidence type="ECO:0000256" key="1">
    <source>
        <dbReference type="SAM" id="MobiDB-lite"/>
    </source>
</evidence>